<dbReference type="AlphaFoldDB" id="A0A937FJM5"/>
<dbReference type="Pfam" id="PF04191">
    <property type="entry name" value="PEMT"/>
    <property type="match status" value="1"/>
</dbReference>
<evidence type="ECO:0000256" key="5">
    <source>
        <dbReference type="SAM" id="Phobius"/>
    </source>
</evidence>
<feature type="transmembrane region" description="Helical" evidence="5">
    <location>
        <begin position="6"/>
        <end position="28"/>
    </location>
</feature>
<dbReference type="RefSeq" id="WP_202769158.1">
    <property type="nucleotide sequence ID" value="NZ_JAESWA010000027.1"/>
</dbReference>
<dbReference type="GO" id="GO:0012505">
    <property type="term" value="C:endomembrane system"/>
    <property type="evidence" value="ECO:0007669"/>
    <property type="project" value="UniProtKB-SubCell"/>
</dbReference>
<comment type="caution">
    <text evidence="6">The sequence shown here is derived from an EMBL/GenBank/DDBJ whole genome shotgun (WGS) entry which is preliminary data.</text>
</comment>
<name>A0A937FJM5_9CLOT</name>
<evidence type="ECO:0000256" key="3">
    <source>
        <dbReference type="ARBA" id="ARBA00022989"/>
    </source>
</evidence>
<feature type="transmembrane region" description="Helical" evidence="5">
    <location>
        <begin position="49"/>
        <end position="67"/>
    </location>
</feature>
<dbReference type="Proteomes" id="UP000623681">
    <property type="component" value="Unassembled WGS sequence"/>
</dbReference>
<feature type="transmembrane region" description="Helical" evidence="5">
    <location>
        <begin position="87"/>
        <end position="110"/>
    </location>
</feature>
<sequence>MNNCINLISILLLFAFGIAYLLKLYALSKRYNLKANVLANRNKSKKTQLVERMLQLSTLVWIVVWFGEVISNQLRINDLLKLWNNNLVSIVGLLVITAGIIFFCVAAITMKNSWRVGIDKSTKSELITEGIYKYSRNPAFVGFYLMFIGLFFVYLDIITLIVMILNIYIMNRLVIEEEKHLEEMFGEEYIKYKDKTPRYLLW</sequence>
<gene>
    <name evidence="6" type="ORF">JK634_18225</name>
</gene>
<evidence type="ECO:0000256" key="2">
    <source>
        <dbReference type="ARBA" id="ARBA00022692"/>
    </source>
</evidence>
<organism evidence="6 7">
    <name type="scientific">Clostridium paridis</name>
    <dbReference type="NCBI Taxonomy" id="2803863"/>
    <lineage>
        <taxon>Bacteria</taxon>
        <taxon>Bacillati</taxon>
        <taxon>Bacillota</taxon>
        <taxon>Clostridia</taxon>
        <taxon>Eubacteriales</taxon>
        <taxon>Clostridiaceae</taxon>
        <taxon>Clostridium</taxon>
    </lineage>
</organism>
<evidence type="ECO:0000256" key="1">
    <source>
        <dbReference type="ARBA" id="ARBA00004127"/>
    </source>
</evidence>
<reference evidence="6" key="1">
    <citation type="submission" date="2021-01" db="EMBL/GenBank/DDBJ databases">
        <title>Genome public.</title>
        <authorList>
            <person name="Liu C."/>
            <person name="Sun Q."/>
        </authorList>
    </citation>
    <scope>NUCLEOTIDE SEQUENCE</scope>
    <source>
        <strain evidence="6">YIM B02565</strain>
    </source>
</reference>
<keyword evidence="4 5" id="KW-0472">Membrane</keyword>
<evidence type="ECO:0000256" key="4">
    <source>
        <dbReference type="ARBA" id="ARBA00023136"/>
    </source>
</evidence>
<accession>A0A937FJM5</accession>
<comment type="subcellular location">
    <subcellularLocation>
        <location evidence="1">Endomembrane system</location>
        <topology evidence="1">Multi-pass membrane protein</topology>
    </subcellularLocation>
</comment>
<keyword evidence="7" id="KW-1185">Reference proteome</keyword>
<keyword evidence="3 5" id="KW-1133">Transmembrane helix</keyword>
<keyword evidence="2 5" id="KW-0812">Transmembrane</keyword>
<dbReference type="Gene3D" id="1.20.120.1630">
    <property type="match status" value="1"/>
</dbReference>
<dbReference type="EMBL" id="JAESWA010000027">
    <property type="protein sequence ID" value="MBL4933722.1"/>
    <property type="molecule type" value="Genomic_DNA"/>
</dbReference>
<evidence type="ECO:0000313" key="7">
    <source>
        <dbReference type="Proteomes" id="UP000623681"/>
    </source>
</evidence>
<dbReference type="GO" id="GO:0016740">
    <property type="term" value="F:transferase activity"/>
    <property type="evidence" value="ECO:0007669"/>
    <property type="project" value="UniProtKB-ARBA"/>
</dbReference>
<dbReference type="PANTHER" id="PTHR12714:SF9">
    <property type="entry name" value="PROTEIN-S-ISOPRENYLCYSTEINE O-METHYLTRANSFERASE"/>
    <property type="match status" value="1"/>
</dbReference>
<proteinExistence type="predicted"/>
<feature type="transmembrane region" description="Helical" evidence="5">
    <location>
        <begin position="143"/>
        <end position="169"/>
    </location>
</feature>
<dbReference type="InterPro" id="IPR007318">
    <property type="entry name" value="Phopholipid_MeTrfase"/>
</dbReference>
<protein>
    <submittedName>
        <fullName evidence="6">Isoprenylcysteine carboxylmethyltransferase family protein</fullName>
    </submittedName>
</protein>
<dbReference type="PANTHER" id="PTHR12714">
    <property type="entry name" value="PROTEIN-S ISOPRENYLCYSTEINE O-METHYLTRANSFERASE"/>
    <property type="match status" value="1"/>
</dbReference>
<evidence type="ECO:0000313" key="6">
    <source>
        <dbReference type="EMBL" id="MBL4933722.1"/>
    </source>
</evidence>